<dbReference type="InterPro" id="IPR044083">
    <property type="entry name" value="RamA-like"/>
</dbReference>
<evidence type="ECO:0000313" key="5">
    <source>
        <dbReference type="Proteomes" id="UP000322499"/>
    </source>
</evidence>
<dbReference type="InterPro" id="IPR036526">
    <property type="entry name" value="C-N_Hydrolase_sf"/>
</dbReference>
<keyword evidence="2" id="KW-0378">Hydrolase</keyword>
<evidence type="ECO:0000256" key="2">
    <source>
        <dbReference type="ARBA" id="ARBA00022801"/>
    </source>
</evidence>
<dbReference type="GO" id="GO:0033388">
    <property type="term" value="P:putrescine biosynthetic process from arginine"/>
    <property type="evidence" value="ECO:0007669"/>
    <property type="project" value="TreeGrafter"/>
</dbReference>
<dbReference type="EMBL" id="VNHW01000004">
    <property type="protein sequence ID" value="TYP88595.1"/>
    <property type="molecule type" value="Genomic_DNA"/>
</dbReference>
<gene>
    <name evidence="4" type="ORF">BD833_104303</name>
</gene>
<dbReference type="InterPro" id="IPR050345">
    <property type="entry name" value="Aliph_Amidase/BUP"/>
</dbReference>
<dbReference type="GO" id="GO:0050126">
    <property type="term" value="F:N-carbamoylputrescine amidase activity"/>
    <property type="evidence" value="ECO:0007669"/>
    <property type="project" value="TreeGrafter"/>
</dbReference>
<dbReference type="Gene3D" id="3.60.110.10">
    <property type="entry name" value="Carbon-nitrogen hydrolase"/>
    <property type="match status" value="1"/>
</dbReference>
<dbReference type="AlphaFoldDB" id="A0A5S5CYI0"/>
<comment type="similarity">
    <text evidence="1">Belongs to the carbon-nitrogen hydrolase superfamily. NIT1/NIT2 family.</text>
</comment>
<organism evidence="4 5">
    <name type="scientific">Blastococcus xanthinilyticus</name>
    <dbReference type="NCBI Taxonomy" id="1564164"/>
    <lineage>
        <taxon>Bacteria</taxon>
        <taxon>Bacillati</taxon>
        <taxon>Actinomycetota</taxon>
        <taxon>Actinomycetes</taxon>
        <taxon>Geodermatophilales</taxon>
        <taxon>Geodermatophilaceae</taxon>
        <taxon>Blastococcus</taxon>
    </lineage>
</organism>
<dbReference type="PROSITE" id="PS50263">
    <property type="entry name" value="CN_HYDROLASE"/>
    <property type="match status" value="1"/>
</dbReference>
<evidence type="ECO:0000256" key="1">
    <source>
        <dbReference type="ARBA" id="ARBA00010613"/>
    </source>
</evidence>
<dbReference type="Pfam" id="PF00795">
    <property type="entry name" value="CN_hydrolase"/>
    <property type="match status" value="1"/>
</dbReference>
<dbReference type="Proteomes" id="UP000322499">
    <property type="component" value="Unassembled WGS sequence"/>
</dbReference>
<protein>
    <submittedName>
        <fullName evidence="4">5-aminopentanamidase</fullName>
    </submittedName>
</protein>
<accession>A0A5S5CYI0</accession>
<dbReference type="PANTHER" id="PTHR43674:SF2">
    <property type="entry name" value="BETA-UREIDOPROPIONASE"/>
    <property type="match status" value="1"/>
</dbReference>
<reference evidence="4 5" key="1">
    <citation type="submission" date="2019-07" db="EMBL/GenBank/DDBJ databases">
        <title>Genomic Encyclopedia of Archaeal and Bacterial Type Strains, Phase II (KMG-II): from individual species to whole genera.</title>
        <authorList>
            <person name="Goeker M."/>
        </authorList>
    </citation>
    <scope>NUCLEOTIDE SEQUENCE [LARGE SCALE GENOMIC DNA]</scope>
    <source>
        <strain evidence="4 5">DSM 46842</strain>
    </source>
</reference>
<feature type="domain" description="CN hydrolase" evidence="3">
    <location>
        <begin position="1"/>
        <end position="238"/>
    </location>
</feature>
<proteinExistence type="inferred from homology"/>
<evidence type="ECO:0000313" key="4">
    <source>
        <dbReference type="EMBL" id="TYP88595.1"/>
    </source>
</evidence>
<dbReference type="SUPFAM" id="SSF56317">
    <property type="entry name" value="Carbon-nitrogen hydrolase"/>
    <property type="match status" value="1"/>
</dbReference>
<comment type="caution">
    <text evidence="4">The sequence shown here is derived from an EMBL/GenBank/DDBJ whole genome shotgun (WGS) entry which is preliminary data.</text>
</comment>
<dbReference type="InterPro" id="IPR001110">
    <property type="entry name" value="UPF0012_CS"/>
</dbReference>
<dbReference type="PROSITE" id="PS01227">
    <property type="entry name" value="UPF0012"/>
    <property type="match status" value="1"/>
</dbReference>
<dbReference type="CDD" id="cd07576">
    <property type="entry name" value="R-amidase_like"/>
    <property type="match status" value="1"/>
</dbReference>
<dbReference type="RefSeq" id="WP_166532706.1">
    <property type="nucleotide sequence ID" value="NZ_VNHW01000004.1"/>
</dbReference>
<dbReference type="PANTHER" id="PTHR43674">
    <property type="entry name" value="NITRILASE C965.09-RELATED"/>
    <property type="match status" value="1"/>
</dbReference>
<keyword evidence="5" id="KW-1185">Reference proteome</keyword>
<sequence>MRIALHQCESRPLGVDENLERLGQALASARDDGADLLLTPEMYLTGYAIGADAVGRLAQPRDGEWARAVAELARSSGVAVLYGYPERVGDAVYNAVQLVGADGVPLAGYRKTHLFGSLDREQFSPSDDDSAVVEIGGWRCGMLICYDVEFPETARALALAGVDVVLAPTANMVEFDVVATTLVPARAYENQVYVAYANYAGAEADLEYCGLSCVVGPDGRDLARAGRGEELVVAELDRARLAESRRRAPYLLDRRPELYRTLGGT</sequence>
<evidence type="ECO:0000259" key="3">
    <source>
        <dbReference type="PROSITE" id="PS50263"/>
    </source>
</evidence>
<dbReference type="InterPro" id="IPR003010">
    <property type="entry name" value="C-N_Hydrolase"/>
</dbReference>
<name>A0A5S5CYI0_9ACTN</name>